<name>A0A0M3KIR1_ANISI</name>
<keyword evidence="2" id="KW-1185">Reference proteome</keyword>
<dbReference type="Proteomes" id="UP000267096">
    <property type="component" value="Unassembled WGS sequence"/>
</dbReference>
<dbReference type="AlphaFoldDB" id="A0A0M3KIR1"/>
<dbReference type="EMBL" id="UYRR01039097">
    <property type="protein sequence ID" value="VDK75504.1"/>
    <property type="molecule type" value="Genomic_DNA"/>
</dbReference>
<accession>A0A0M3KIR1</accession>
<reference evidence="1 2" key="2">
    <citation type="submission" date="2018-11" db="EMBL/GenBank/DDBJ databases">
        <authorList>
            <consortium name="Pathogen Informatics"/>
        </authorList>
    </citation>
    <scope>NUCLEOTIDE SEQUENCE [LARGE SCALE GENOMIC DNA]</scope>
</reference>
<protein>
    <submittedName>
        <fullName evidence="3">BZIP domain-containing protein</fullName>
    </submittedName>
</protein>
<evidence type="ECO:0000313" key="2">
    <source>
        <dbReference type="Proteomes" id="UP000267096"/>
    </source>
</evidence>
<reference evidence="3" key="1">
    <citation type="submission" date="2017-02" db="UniProtKB">
        <authorList>
            <consortium name="WormBaseParasite"/>
        </authorList>
    </citation>
    <scope>IDENTIFICATION</scope>
</reference>
<proteinExistence type="predicted"/>
<gene>
    <name evidence="1" type="ORF">ASIM_LOCUS20259</name>
</gene>
<dbReference type="WBParaSite" id="ASIM_0002088001-mRNA-1">
    <property type="protein sequence ID" value="ASIM_0002088001-mRNA-1"/>
    <property type="gene ID" value="ASIM_0002088001"/>
</dbReference>
<organism evidence="3">
    <name type="scientific">Anisakis simplex</name>
    <name type="common">Herring worm</name>
    <dbReference type="NCBI Taxonomy" id="6269"/>
    <lineage>
        <taxon>Eukaryota</taxon>
        <taxon>Metazoa</taxon>
        <taxon>Ecdysozoa</taxon>
        <taxon>Nematoda</taxon>
        <taxon>Chromadorea</taxon>
        <taxon>Rhabditida</taxon>
        <taxon>Spirurina</taxon>
        <taxon>Ascaridomorpha</taxon>
        <taxon>Ascaridoidea</taxon>
        <taxon>Anisakidae</taxon>
        <taxon>Anisakis</taxon>
        <taxon>Anisakis simplex complex</taxon>
    </lineage>
</organism>
<evidence type="ECO:0000313" key="3">
    <source>
        <dbReference type="WBParaSite" id="ASIM_0002088001-mRNA-1"/>
    </source>
</evidence>
<evidence type="ECO:0000313" key="1">
    <source>
        <dbReference type="EMBL" id="VDK75504.1"/>
    </source>
</evidence>
<sequence>MAGRIGEDGNYCSCPPRVTHIEHAMAFAPSLDDASLYGDRGAAVPQQRVAPSMIDRSLKRRQALVKRRKSRGNYANVQAQG</sequence>